<accession>A0A0K8QKL4</accession>
<dbReference type="PANTHER" id="PTHR30250:SF11">
    <property type="entry name" value="O-ANTIGEN TRANSPORTER-RELATED"/>
    <property type="match status" value="1"/>
</dbReference>
<dbReference type="RefSeq" id="WP_148667784.1">
    <property type="nucleotide sequence ID" value="NZ_DF970144.1"/>
</dbReference>
<keyword evidence="5 6" id="KW-0472">Membrane</keyword>
<dbReference type="Proteomes" id="UP000253740">
    <property type="component" value="Unassembled WGS sequence"/>
</dbReference>
<reference evidence="7" key="1">
    <citation type="submission" date="2015-03" db="EMBL/GenBank/DDBJ databases">
        <title>Draft genome sequence of Mizugakiibacter sediminis skMP5.</title>
        <authorList>
            <person name="Watanabe T."/>
            <person name="Kojima H."/>
            <person name="Fukui M."/>
        </authorList>
    </citation>
    <scope>NUCLEOTIDE SEQUENCE</scope>
    <source>
        <strain evidence="7">SkMP5</strain>
    </source>
</reference>
<gene>
    <name evidence="7" type="ORF">MBSD_1804</name>
    <name evidence="8" type="ORF">MBSD_n0315</name>
</gene>
<feature type="transmembrane region" description="Helical" evidence="6">
    <location>
        <begin position="50"/>
        <end position="76"/>
    </location>
</feature>
<dbReference type="EMBL" id="DF970144">
    <property type="protein sequence ID" value="GAP65027.1"/>
    <property type="molecule type" value="Genomic_DNA"/>
</dbReference>
<dbReference type="PANTHER" id="PTHR30250">
    <property type="entry name" value="PST FAMILY PREDICTED COLANIC ACID TRANSPORTER"/>
    <property type="match status" value="1"/>
</dbReference>
<evidence type="ECO:0000256" key="5">
    <source>
        <dbReference type="ARBA" id="ARBA00023136"/>
    </source>
</evidence>
<evidence type="ECO:0000313" key="9">
    <source>
        <dbReference type="Proteomes" id="UP000253740"/>
    </source>
</evidence>
<organism evidence="8">
    <name type="scientific">Mizugakiibacter sediminis</name>
    <dbReference type="NCBI Taxonomy" id="1475481"/>
    <lineage>
        <taxon>Bacteria</taxon>
        <taxon>Pseudomonadati</taxon>
        <taxon>Pseudomonadota</taxon>
        <taxon>Gammaproteobacteria</taxon>
        <taxon>Lysobacterales</taxon>
        <taxon>Rhodanobacteraceae</taxon>
        <taxon>Mizugakiibacter</taxon>
    </lineage>
</organism>
<dbReference type="GO" id="GO:0005886">
    <property type="term" value="C:plasma membrane"/>
    <property type="evidence" value="ECO:0007669"/>
    <property type="project" value="UniProtKB-SubCell"/>
</dbReference>
<evidence type="ECO:0000256" key="6">
    <source>
        <dbReference type="SAM" id="Phobius"/>
    </source>
</evidence>
<feature type="transmembrane region" description="Helical" evidence="6">
    <location>
        <begin position="302"/>
        <end position="325"/>
    </location>
</feature>
<reference evidence="8" key="2">
    <citation type="submission" date="2015-08" db="EMBL/GenBank/DDBJ databases">
        <title>Complete DNA Sequence of Pseudomonas syringae pv. actinidiae, the Causal Agent of Kiwifruit Canker Disease.</title>
        <authorList>
            <person name="Rikkerink E.H.A."/>
            <person name="Fineran P.C."/>
        </authorList>
    </citation>
    <scope>NUCLEOTIDE SEQUENCE</scope>
    <source>
        <strain evidence="8">SkMP5</strain>
    </source>
</reference>
<evidence type="ECO:0000256" key="2">
    <source>
        <dbReference type="ARBA" id="ARBA00022475"/>
    </source>
</evidence>
<feature type="transmembrane region" description="Helical" evidence="6">
    <location>
        <begin position="182"/>
        <end position="204"/>
    </location>
</feature>
<feature type="transmembrane region" description="Helical" evidence="6">
    <location>
        <begin position="396"/>
        <end position="417"/>
    </location>
</feature>
<evidence type="ECO:0000313" key="7">
    <source>
        <dbReference type="EMBL" id="GAN45258.1"/>
    </source>
</evidence>
<feature type="transmembrane region" description="Helical" evidence="6">
    <location>
        <begin position="337"/>
        <end position="354"/>
    </location>
</feature>
<feature type="transmembrane region" description="Helical" evidence="6">
    <location>
        <begin position="366"/>
        <end position="390"/>
    </location>
</feature>
<feature type="transmembrane region" description="Helical" evidence="6">
    <location>
        <begin position="97"/>
        <end position="116"/>
    </location>
</feature>
<keyword evidence="2" id="KW-1003">Cell membrane</keyword>
<dbReference type="OrthoDB" id="5240734at2"/>
<dbReference type="InterPro" id="IPR050833">
    <property type="entry name" value="Poly_Biosynth_Transport"/>
</dbReference>
<feature type="transmembrane region" description="Helical" evidence="6">
    <location>
        <begin position="122"/>
        <end position="143"/>
    </location>
</feature>
<dbReference type="InterPro" id="IPR002797">
    <property type="entry name" value="Polysacc_synth"/>
</dbReference>
<dbReference type="EMBL" id="DF952380">
    <property type="protein sequence ID" value="GAN45258.1"/>
    <property type="molecule type" value="Genomic_DNA"/>
</dbReference>
<feature type="transmembrane region" description="Helical" evidence="6">
    <location>
        <begin position="155"/>
        <end position="176"/>
    </location>
</feature>
<evidence type="ECO:0000256" key="1">
    <source>
        <dbReference type="ARBA" id="ARBA00004651"/>
    </source>
</evidence>
<dbReference type="HOGENOM" id="CLU_022017_6_4_6"/>
<keyword evidence="9" id="KW-1185">Reference proteome</keyword>
<dbReference type="Pfam" id="PF01943">
    <property type="entry name" value="Polysacc_synt"/>
    <property type="match status" value="1"/>
</dbReference>
<evidence type="ECO:0000256" key="4">
    <source>
        <dbReference type="ARBA" id="ARBA00022989"/>
    </source>
</evidence>
<keyword evidence="3 6" id="KW-0812">Transmembrane</keyword>
<keyword evidence="4 6" id="KW-1133">Transmembrane helix</keyword>
<evidence type="ECO:0000313" key="8">
    <source>
        <dbReference type="EMBL" id="GAP65027.1"/>
    </source>
</evidence>
<sequence length="437" mass="45691">MTIDGRLGRRAMLPRLPAGYMLVTSGLVLRAVFQAVLTILLARMLGGADYGAYISVASVTGLFAVLAGLGASVVHLKETAIDPACWAQSFVRNRANVLRTLPPIVLISLAVAWFVVRGHVNVFTLGLLVCGEAVAMSCVDLLVRSYQGRGKHAAMAAAMSALPLCRGLLVAAVVVAGAGMTLFSWGIISAVVGSASLVVVFLVVSPQPPDGCGHPDAARSEMFSGIGFAMASASARIHADADKAIIGRIQSLQAAGEYSLAYRLIDVALLPINGMLEWTMRYLFVQGRASAIGSLRRLWRRWMAVTCLAIIAALAVYVAAPVLPVLFGSQYTGLPTIARWLCILPLTSAAWMVARGVAATSGHEKLVGMVEMLGAAASLILGIILVSMIGWRGAVLATYVVQAAMVAGLATVAILGWHQHGLGARGRSDRLGPGGQA</sequence>
<evidence type="ECO:0000256" key="3">
    <source>
        <dbReference type="ARBA" id="ARBA00022692"/>
    </source>
</evidence>
<proteinExistence type="predicted"/>
<feature type="transmembrane region" description="Helical" evidence="6">
    <location>
        <begin position="20"/>
        <end position="44"/>
    </location>
</feature>
<dbReference type="AlphaFoldDB" id="A0A0K8QKL4"/>
<comment type="subcellular location">
    <subcellularLocation>
        <location evidence="1">Cell membrane</location>
        <topology evidence="1">Multi-pass membrane protein</topology>
    </subcellularLocation>
</comment>
<protein>
    <submittedName>
        <fullName evidence="8">Polysaccharide biosynthesis protein</fullName>
    </submittedName>
</protein>
<name>A0A0K8QKL4_9GAMM</name>
<dbReference type="STRING" id="1475481.GCA_000953855_00317"/>